<dbReference type="PROSITE" id="PS51257">
    <property type="entry name" value="PROKAR_LIPOPROTEIN"/>
    <property type="match status" value="1"/>
</dbReference>
<evidence type="ECO:0000313" key="4">
    <source>
        <dbReference type="Proteomes" id="UP000053947"/>
    </source>
</evidence>
<dbReference type="RefSeq" id="WP_058439142.1">
    <property type="nucleotide sequence ID" value="NZ_KQ758903.1"/>
</dbReference>
<feature type="signal peptide" evidence="2">
    <location>
        <begin position="1"/>
        <end position="27"/>
    </location>
</feature>
<feature type="compositionally biased region" description="Low complexity" evidence="1">
    <location>
        <begin position="34"/>
        <end position="58"/>
    </location>
</feature>
<comment type="caution">
    <text evidence="3">The sequence shown here is derived from an EMBL/GenBank/DDBJ whole genome shotgun (WGS) entry which is preliminary data.</text>
</comment>
<reference evidence="3 4" key="1">
    <citation type="submission" date="2015-06" db="EMBL/GenBank/DDBJ databases">
        <title>Genome sequence of the organohalide-respiring Dehalogenimonas alkenigignens type strain (IP3-3T).</title>
        <authorList>
            <person name="Key T.A."/>
            <person name="Richmond D.P."/>
            <person name="Bowman K.S."/>
            <person name="Cho Y.-J."/>
            <person name="Chun J."/>
            <person name="da Costa M.S."/>
            <person name="Rainey F.A."/>
            <person name="Moe W.M."/>
        </authorList>
    </citation>
    <scope>NUCLEOTIDE SEQUENCE [LARGE SCALE GENOMIC DNA]</scope>
    <source>
        <strain evidence="3 4">IP3-3</strain>
    </source>
</reference>
<feature type="region of interest" description="Disordered" evidence="1">
    <location>
        <begin position="26"/>
        <end position="58"/>
    </location>
</feature>
<keyword evidence="2" id="KW-0732">Signal</keyword>
<evidence type="ECO:0000256" key="1">
    <source>
        <dbReference type="SAM" id="MobiDB-lite"/>
    </source>
</evidence>
<organism evidence="3 4">
    <name type="scientific">Dehalogenimonas alkenigignens</name>
    <dbReference type="NCBI Taxonomy" id="1217799"/>
    <lineage>
        <taxon>Bacteria</taxon>
        <taxon>Bacillati</taxon>
        <taxon>Chloroflexota</taxon>
        <taxon>Dehalococcoidia</taxon>
        <taxon>Dehalococcoidales</taxon>
        <taxon>Dehalococcoidaceae</taxon>
        <taxon>Dehalogenimonas</taxon>
    </lineage>
</organism>
<name>A0A0W0GHT9_9CHLR</name>
<proteinExistence type="predicted"/>
<keyword evidence="4" id="KW-1185">Reference proteome</keyword>
<feature type="chain" id="PRO_5006902674" evidence="2">
    <location>
        <begin position="28"/>
        <end position="74"/>
    </location>
</feature>
<gene>
    <name evidence="3" type="ORF">DEALK_09550</name>
</gene>
<protein>
    <submittedName>
        <fullName evidence="3">Uncharacterized protein</fullName>
    </submittedName>
</protein>
<evidence type="ECO:0000313" key="3">
    <source>
        <dbReference type="EMBL" id="KTB48110.1"/>
    </source>
</evidence>
<dbReference type="EMBL" id="LFDV01000002">
    <property type="protein sequence ID" value="KTB48110.1"/>
    <property type="molecule type" value="Genomic_DNA"/>
</dbReference>
<evidence type="ECO:0000256" key="2">
    <source>
        <dbReference type="SAM" id="SignalP"/>
    </source>
</evidence>
<dbReference type="Proteomes" id="UP000053947">
    <property type="component" value="Unassembled WGS sequence"/>
</dbReference>
<dbReference type="STRING" id="1217799.DEALK_09550"/>
<accession>A0A0W0GHT9</accession>
<sequence>MAGVLKFVLSLAAVVALALTGAGCGPAETPATESPFTASASQPPSASTTTSLPPPATAAAQTRVVLAEMFTGDW</sequence>
<dbReference type="AlphaFoldDB" id="A0A0W0GHT9"/>